<dbReference type="OrthoDB" id="10054543at2759"/>
<comment type="caution">
    <text evidence="1">The sequence shown here is derived from an EMBL/GenBank/DDBJ whole genome shotgun (WGS) entry which is preliminary data.</text>
</comment>
<dbReference type="AlphaFoldDB" id="A0A401NGN9"/>
<sequence>MPPQSKLYAGWCGEVMVLGRYLTRWSIDTVKPIWKKGLKWCKVRMPVGDPILKNNIVYGKKPCYLKH</sequence>
<keyword evidence="2" id="KW-1185">Reference proteome</keyword>
<dbReference type="STRING" id="75743.A0A401NGN9"/>
<evidence type="ECO:0000313" key="1">
    <source>
        <dbReference type="EMBL" id="GCB60079.1"/>
    </source>
</evidence>
<name>A0A401NGN9_SCYTO</name>
<dbReference type="Proteomes" id="UP000288216">
    <property type="component" value="Unassembled WGS sequence"/>
</dbReference>
<dbReference type="EMBL" id="BFAA01007449">
    <property type="protein sequence ID" value="GCB60079.1"/>
    <property type="molecule type" value="Genomic_DNA"/>
</dbReference>
<gene>
    <name evidence="1" type="ORF">scyTo_0014105</name>
</gene>
<protein>
    <submittedName>
        <fullName evidence="1">Uncharacterized protein</fullName>
    </submittedName>
</protein>
<proteinExistence type="predicted"/>
<organism evidence="1 2">
    <name type="scientific">Scyliorhinus torazame</name>
    <name type="common">Cloudy catshark</name>
    <name type="synonym">Catulus torazame</name>
    <dbReference type="NCBI Taxonomy" id="75743"/>
    <lineage>
        <taxon>Eukaryota</taxon>
        <taxon>Metazoa</taxon>
        <taxon>Chordata</taxon>
        <taxon>Craniata</taxon>
        <taxon>Vertebrata</taxon>
        <taxon>Chondrichthyes</taxon>
        <taxon>Elasmobranchii</taxon>
        <taxon>Galeomorphii</taxon>
        <taxon>Galeoidea</taxon>
        <taxon>Carcharhiniformes</taxon>
        <taxon>Scyliorhinidae</taxon>
        <taxon>Scyliorhinus</taxon>
    </lineage>
</organism>
<accession>A0A401NGN9</accession>
<reference evidence="1 2" key="1">
    <citation type="journal article" date="2018" name="Nat. Ecol. Evol.">
        <title>Shark genomes provide insights into elasmobranch evolution and the origin of vertebrates.</title>
        <authorList>
            <person name="Hara Y"/>
            <person name="Yamaguchi K"/>
            <person name="Onimaru K"/>
            <person name="Kadota M"/>
            <person name="Koyanagi M"/>
            <person name="Keeley SD"/>
            <person name="Tatsumi K"/>
            <person name="Tanaka K"/>
            <person name="Motone F"/>
            <person name="Kageyama Y"/>
            <person name="Nozu R"/>
            <person name="Adachi N"/>
            <person name="Nishimura O"/>
            <person name="Nakagawa R"/>
            <person name="Tanegashima C"/>
            <person name="Kiyatake I"/>
            <person name="Matsumoto R"/>
            <person name="Murakumo K"/>
            <person name="Nishida K"/>
            <person name="Terakita A"/>
            <person name="Kuratani S"/>
            <person name="Sato K"/>
            <person name="Hyodo S Kuraku.S."/>
        </authorList>
    </citation>
    <scope>NUCLEOTIDE SEQUENCE [LARGE SCALE GENOMIC DNA]</scope>
</reference>
<evidence type="ECO:0000313" key="2">
    <source>
        <dbReference type="Proteomes" id="UP000288216"/>
    </source>
</evidence>